<dbReference type="PANTHER" id="PTHR43157">
    <property type="entry name" value="PHOSPHATIDYLINOSITOL-GLYCAN BIOSYNTHESIS CLASS F PROTEIN-RELATED"/>
    <property type="match status" value="1"/>
</dbReference>
<comment type="caution">
    <text evidence="3">The sequence shown here is derived from an EMBL/GenBank/DDBJ whole genome shotgun (WGS) entry which is preliminary data.</text>
</comment>
<dbReference type="Proteomes" id="UP000791440">
    <property type="component" value="Unassembled WGS sequence"/>
</dbReference>
<dbReference type="PANTHER" id="PTHR43157:SF31">
    <property type="entry name" value="PHOSPHATIDYLINOSITOL-GLYCAN BIOSYNTHESIS CLASS F PROTEIN"/>
    <property type="match status" value="1"/>
</dbReference>
<proteinExistence type="predicted"/>
<evidence type="ECO:0008006" key="5">
    <source>
        <dbReference type="Google" id="ProtNLM"/>
    </source>
</evidence>
<keyword evidence="4" id="KW-1185">Reference proteome</keyword>
<keyword evidence="2" id="KW-0472">Membrane</keyword>
<evidence type="ECO:0000256" key="2">
    <source>
        <dbReference type="SAM" id="Phobius"/>
    </source>
</evidence>
<feature type="transmembrane region" description="Helical" evidence="2">
    <location>
        <begin position="14"/>
        <end position="37"/>
    </location>
</feature>
<keyword evidence="2" id="KW-1133">Transmembrane helix</keyword>
<evidence type="ECO:0000256" key="1">
    <source>
        <dbReference type="ARBA" id="ARBA00023002"/>
    </source>
</evidence>
<reference evidence="3" key="2">
    <citation type="submission" date="2020-12" db="EMBL/GenBank/DDBJ databases">
        <authorList>
            <person name="Kanost M."/>
        </authorList>
    </citation>
    <scope>NUCLEOTIDE SEQUENCE</scope>
</reference>
<dbReference type="CDD" id="cd05327">
    <property type="entry name" value="retinol-DH_like_SDR_c_like"/>
    <property type="match status" value="1"/>
</dbReference>
<dbReference type="InterPro" id="IPR002347">
    <property type="entry name" value="SDR_fam"/>
</dbReference>
<evidence type="ECO:0000313" key="4">
    <source>
        <dbReference type="Proteomes" id="UP000791440"/>
    </source>
</evidence>
<name>A0A921Z0Y0_MANSE</name>
<dbReference type="EMBL" id="JH668372">
    <property type="protein sequence ID" value="KAG6449324.1"/>
    <property type="molecule type" value="Genomic_DNA"/>
</dbReference>
<keyword evidence="1" id="KW-0560">Oxidoreductase</keyword>
<keyword evidence="2" id="KW-0812">Transmembrane</keyword>
<organism evidence="3 4">
    <name type="scientific">Manduca sexta</name>
    <name type="common">Tobacco hawkmoth</name>
    <name type="synonym">Tobacco hornworm</name>
    <dbReference type="NCBI Taxonomy" id="7130"/>
    <lineage>
        <taxon>Eukaryota</taxon>
        <taxon>Metazoa</taxon>
        <taxon>Ecdysozoa</taxon>
        <taxon>Arthropoda</taxon>
        <taxon>Hexapoda</taxon>
        <taxon>Insecta</taxon>
        <taxon>Pterygota</taxon>
        <taxon>Neoptera</taxon>
        <taxon>Endopterygota</taxon>
        <taxon>Lepidoptera</taxon>
        <taxon>Glossata</taxon>
        <taxon>Ditrysia</taxon>
        <taxon>Bombycoidea</taxon>
        <taxon>Sphingidae</taxon>
        <taxon>Sphinginae</taxon>
        <taxon>Sphingini</taxon>
        <taxon>Manduca</taxon>
    </lineage>
</organism>
<reference evidence="3" key="1">
    <citation type="journal article" date="2016" name="Insect Biochem. Mol. Biol.">
        <title>Multifaceted biological insights from a draft genome sequence of the tobacco hornworm moth, Manduca sexta.</title>
        <authorList>
            <person name="Kanost M.R."/>
            <person name="Arrese E.L."/>
            <person name="Cao X."/>
            <person name="Chen Y.R."/>
            <person name="Chellapilla S."/>
            <person name="Goldsmith M.R."/>
            <person name="Grosse-Wilde E."/>
            <person name="Heckel D.G."/>
            <person name="Herndon N."/>
            <person name="Jiang H."/>
            <person name="Papanicolaou A."/>
            <person name="Qu J."/>
            <person name="Soulages J.L."/>
            <person name="Vogel H."/>
            <person name="Walters J."/>
            <person name="Waterhouse R.M."/>
            <person name="Ahn S.J."/>
            <person name="Almeida F.C."/>
            <person name="An C."/>
            <person name="Aqrawi P."/>
            <person name="Bretschneider A."/>
            <person name="Bryant W.B."/>
            <person name="Bucks S."/>
            <person name="Chao H."/>
            <person name="Chevignon G."/>
            <person name="Christen J.M."/>
            <person name="Clarke D.F."/>
            <person name="Dittmer N.T."/>
            <person name="Ferguson L.C.F."/>
            <person name="Garavelou S."/>
            <person name="Gordon K.H.J."/>
            <person name="Gunaratna R.T."/>
            <person name="Han Y."/>
            <person name="Hauser F."/>
            <person name="He Y."/>
            <person name="Heidel-Fischer H."/>
            <person name="Hirsh A."/>
            <person name="Hu Y."/>
            <person name="Jiang H."/>
            <person name="Kalra D."/>
            <person name="Klinner C."/>
            <person name="Konig C."/>
            <person name="Kovar C."/>
            <person name="Kroll A.R."/>
            <person name="Kuwar S.S."/>
            <person name="Lee S.L."/>
            <person name="Lehman R."/>
            <person name="Li K."/>
            <person name="Li Z."/>
            <person name="Liang H."/>
            <person name="Lovelace S."/>
            <person name="Lu Z."/>
            <person name="Mansfield J.H."/>
            <person name="McCulloch K.J."/>
            <person name="Mathew T."/>
            <person name="Morton B."/>
            <person name="Muzny D.M."/>
            <person name="Neunemann D."/>
            <person name="Ongeri F."/>
            <person name="Pauchet Y."/>
            <person name="Pu L.L."/>
            <person name="Pyrousis I."/>
            <person name="Rao X.J."/>
            <person name="Redding A."/>
            <person name="Roesel C."/>
            <person name="Sanchez-Gracia A."/>
            <person name="Schaack S."/>
            <person name="Shukla A."/>
            <person name="Tetreau G."/>
            <person name="Wang Y."/>
            <person name="Xiong G.H."/>
            <person name="Traut W."/>
            <person name="Walsh T.K."/>
            <person name="Worley K.C."/>
            <person name="Wu D."/>
            <person name="Wu W."/>
            <person name="Wu Y.Q."/>
            <person name="Zhang X."/>
            <person name="Zou Z."/>
            <person name="Zucker H."/>
            <person name="Briscoe A.D."/>
            <person name="Burmester T."/>
            <person name="Clem R.J."/>
            <person name="Feyereisen R."/>
            <person name="Grimmelikhuijzen C.J.P."/>
            <person name="Hamodrakas S.J."/>
            <person name="Hansson B.S."/>
            <person name="Huguet E."/>
            <person name="Jermiin L.S."/>
            <person name="Lan Q."/>
            <person name="Lehman H.K."/>
            <person name="Lorenzen M."/>
            <person name="Merzendorfer H."/>
            <person name="Michalopoulos I."/>
            <person name="Morton D.B."/>
            <person name="Muthukrishnan S."/>
            <person name="Oakeshott J.G."/>
            <person name="Palmer W."/>
            <person name="Park Y."/>
            <person name="Passarelli A.L."/>
            <person name="Rozas J."/>
            <person name="Schwartz L.M."/>
            <person name="Smith W."/>
            <person name="Southgate A."/>
            <person name="Vilcinskas A."/>
            <person name="Vogt R."/>
            <person name="Wang P."/>
            <person name="Werren J."/>
            <person name="Yu X.Q."/>
            <person name="Zhou J.J."/>
            <person name="Brown S.J."/>
            <person name="Scherer S.E."/>
            <person name="Richards S."/>
            <person name="Blissard G.W."/>
        </authorList>
    </citation>
    <scope>NUCLEOTIDE SEQUENCE</scope>
</reference>
<dbReference type="AlphaFoldDB" id="A0A921Z0Y0"/>
<sequence>MSFVILAAFTVIKYLFYLLLALVGLSLTIILGLRLWMEPIKGVCQSKAKLNGKTALVTGGNAGIGLETARDLARRGAKVIIASRDEKKSMDAVQDIIKTTGSTDVEYLQLDLAEFNNIRKFAEVFNRNYERLDILVNNAGCAGLKNRLTEDGIDIVMQVNYFGPFLLTNLLLPKLISSKPSRIVILTSLFHVFGNISVENFTGAGTNRQLQTYANSKLCDVLWTRALAKRLPSEVTVNCLHPGAVKTDIFKRLKPWLRSIMHFILTVFFKTAKEGAQTSIHLCVSEELDNVSGKYFVDCKQCDVANLARNDNLVEEVWNKSMFLTKSPVIPL</sequence>
<dbReference type="Pfam" id="PF00106">
    <property type="entry name" value="adh_short"/>
    <property type="match status" value="1"/>
</dbReference>
<gene>
    <name evidence="3" type="ORF">O3G_MSEX005982</name>
</gene>
<evidence type="ECO:0000313" key="3">
    <source>
        <dbReference type="EMBL" id="KAG6449324.1"/>
    </source>
</evidence>
<dbReference type="GO" id="GO:0016491">
    <property type="term" value="F:oxidoreductase activity"/>
    <property type="evidence" value="ECO:0007669"/>
    <property type="project" value="UniProtKB-KW"/>
</dbReference>
<accession>A0A921Z0Y0</accession>
<protein>
    <recommendedName>
        <fullName evidence="5">RDH13</fullName>
    </recommendedName>
</protein>